<dbReference type="Gene3D" id="3.10.129.10">
    <property type="entry name" value="Hotdog Thioesterase"/>
    <property type="match status" value="1"/>
</dbReference>
<dbReference type="HOGENOM" id="CLU_2938734_0_0_11"/>
<dbReference type="AlphaFoldDB" id="Q0RXJ3"/>
<proteinExistence type="predicted"/>
<gene>
    <name evidence="1" type="ordered locus">RHA1_ro08949</name>
</gene>
<keyword evidence="1" id="KW-0614">Plasmid</keyword>
<sequence length="60" mass="6668">MTGTLTVEYRRPTPMGVELTVRERLRSHEGRKVTVSLELASAENVCARGEMIAIENPPTL</sequence>
<name>Q0RXJ3_RHOJR</name>
<dbReference type="EMBL" id="CP000432">
    <property type="protein sequence ID" value="ABG99993.1"/>
    <property type="molecule type" value="Genomic_DNA"/>
</dbReference>
<accession>Q0RXJ3</accession>
<evidence type="ECO:0000313" key="1">
    <source>
        <dbReference type="EMBL" id="ABG99993.1"/>
    </source>
</evidence>
<dbReference type="KEGG" id="rha:RHA1_ro08949"/>
<dbReference type="InterPro" id="IPR029069">
    <property type="entry name" value="HotDog_dom_sf"/>
</dbReference>
<organism evidence="1 2">
    <name type="scientific">Rhodococcus jostii (strain RHA1)</name>
    <dbReference type="NCBI Taxonomy" id="101510"/>
    <lineage>
        <taxon>Bacteria</taxon>
        <taxon>Bacillati</taxon>
        <taxon>Actinomycetota</taxon>
        <taxon>Actinomycetes</taxon>
        <taxon>Mycobacteriales</taxon>
        <taxon>Nocardiaceae</taxon>
        <taxon>Rhodococcus</taxon>
    </lineage>
</organism>
<reference evidence="2" key="1">
    <citation type="journal article" date="2006" name="Proc. Natl. Acad. Sci. U.S.A.">
        <title>The complete genome of Rhodococcus sp. RHA1 provides insights into a catabolic powerhouse.</title>
        <authorList>
            <person name="McLeod M.P."/>
            <person name="Warren R.L."/>
            <person name="Hsiao W.W.L."/>
            <person name="Araki N."/>
            <person name="Myhre M."/>
            <person name="Fernandes C."/>
            <person name="Miyazawa D."/>
            <person name="Wong W."/>
            <person name="Lillquist A.L."/>
            <person name="Wang D."/>
            <person name="Dosanjh M."/>
            <person name="Hara H."/>
            <person name="Petrescu A."/>
            <person name="Morin R.D."/>
            <person name="Yang G."/>
            <person name="Stott J.M."/>
            <person name="Schein J.E."/>
            <person name="Shin H."/>
            <person name="Smailus D."/>
            <person name="Siddiqui A.S."/>
            <person name="Marra M.A."/>
            <person name="Jones S.J.M."/>
            <person name="Holt R."/>
            <person name="Brinkman F.S.L."/>
            <person name="Miyauchi K."/>
            <person name="Fukuda M."/>
            <person name="Davies J.E."/>
            <person name="Mohn W.W."/>
            <person name="Eltis L.D."/>
        </authorList>
    </citation>
    <scope>NUCLEOTIDE SEQUENCE [LARGE SCALE GENOMIC DNA]</scope>
    <source>
        <strain evidence="2">RHA1</strain>
    </source>
</reference>
<protein>
    <submittedName>
        <fullName evidence="1">Possible thioesterase</fullName>
    </submittedName>
</protein>
<evidence type="ECO:0000313" key="2">
    <source>
        <dbReference type="Proteomes" id="UP000008710"/>
    </source>
</evidence>
<geneLocation type="plasmid" evidence="1 2">
    <name>pRHL1</name>
</geneLocation>
<dbReference type="SUPFAM" id="SSF54637">
    <property type="entry name" value="Thioesterase/thiol ester dehydrase-isomerase"/>
    <property type="match status" value="1"/>
</dbReference>
<dbReference type="Proteomes" id="UP000008710">
    <property type="component" value="Plasmid pRHL1"/>
</dbReference>